<name>A0A8S5VEN9_9CAUD</name>
<keyword evidence="1" id="KW-0812">Transmembrane</keyword>
<keyword evidence="1" id="KW-0472">Membrane</keyword>
<protein>
    <submittedName>
        <fullName evidence="2">Uncharacterized protein</fullName>
    </submittedName>
</protein>
<proteinExistence type="predicted"/>
<accession>A0A8S5VEN9</accession>
<feature type="transmembrane region" description="Helical" evidence="1">
    <location>
        <begin position="12"/>
        <end position="40"/>
    </location>
</feature>
<organism evidence="2">
    <name type="scientific">Siphoviridae sp. ctuy39</name>
    <dbReference type="NCBI Taxonomy" id="2825719"/>
    <lineage>
        <taxon>Viruses</taxon>
        <taxon>Duplodnaviria</taxon>
        <taxon>Heunggongvirae</taxon>
        <taxon>Uroviricota</taxon>
        <taxon>Caudoviricetes</taxon>
    </lineage>
</organism>
<dbReference type="EMBL" id="BK016249">
    <property type="protein sequence ID" value="DAG05075.1"/>
    <property type="molecule type" value="Genomic_DNA"/>
</dbReference>
<keyword evidence="1" id="KW-1133">Transmembrane helix</keyword>
<evidence type="ECO:0000313" key="2">
    <source>
        <dbReference type="EMBL" id="DAG05075.1"/>
    </source>
</evidence>
<evidence type="ECO:0000256" key="1">
    <source>
        <dbReference type="SAM" id="Phobius"/>
    </source>
</evidence>
<reference evidence="2" key="1">
    <citation type="journal article" date="2021" name="Proc. Natl. Acad. Sci. U.S.A.">
        <title>A Catalog of Tens of Thousands of Viruses from Human Metagenomes Reveals Hidden Associations with Chronic Diseases.</title>
        <authorList>
            <person name="Tisza M.J."/>
            <person name="Buck C.B."/>
        </authorList>
    </citation>
    <scope>NUCLEOTIDE SEQUENCE</scope>
    <source>
        <strain evidence="2">Ctuy39</strain>
    </source>
</reference>
<sequence>MKLTQLASLQKIIAYSIVIMAAKSGMDPIIVGFGCAFGIFLNEVADVWYKIIPSRVPAVEIKKSA</sequence>